<evidence type="ECO:0000313" key="4">
    <source>
        <dbReference type="Proteomes" id="UP000029453"/>
    </source>
</evidence>
<dbReference type="SUPFAM" id="SSF53335">
    <property type="entry name" value="S-adenosyl-L-methionine-dependent methyltransferases"/>
    <property type="match status" value="1"/>
</dbReference>
<dbReference type="AlphaFoldDB" id="M9M3H8"/>
<keyword evidence="2 3" id="KW-0808">Transferase</keyword>
<evidence type="ECO:0000256" key="2">
    <source>
        <dbReference type="ARBA" id="ARBA00022679"/>
    </source>
</evidence>
<dbReference type="EMBL" id="BALG01000048">
    <property type="protein sequence ID" value="GAC41753.1"/>
    <property type="molecule type" value="Genomic_DNA"/>
</dbReference>
<sequence length="261" mass="30573">MLGVSYIRGYLLEDVRSKQLIEKQKEESKNIVERINKANGGMFTRNIITRNFYFNEKIKENIYKFDQLLVLGIGLDTKADALEELKDKKVFGLDINANSIHGIYEEAGLKTNAVILPVDLRNVSKEDILKKLIEQGFSLEERTYMIWEGGTFYIKESEVLDILSFWYDSVNIRGMSIDFLNYDVFHDKTHKSREVIEMVLKILENAKEPWIGYFRPENITTYFRSLGCKHIDLDMHGDIERKIYDEPLVIEDLLFFVTVFD</sequence>
<dbReference type="GO" id="GO:0008168">
    <property type="term" value="F:methyltransferase activity"/>
    <property type="evidence" value="ECO:0007669"/>
    <property type="project" value="UniProtKB-KW"/>
</dbReference>
<evidence type="ECO:0000313" key="3">
    <source>
        <dbReference type="EMBL" id="GAC41753.1"/>
    </source>
</evidence>
<dbReference type="Gene3D" id="3.40.50.150">
    <property type="entry name" value="Vaccinia Virus protein VP39"/>
    <property type="match status" value="1"/>
</dbReference>
<name>M9M3H8_PAEPP</name>
<protein>
    <submittedName>
        <fullName evidence="3">O-methyltransferase</fullName>
    </submittedName>
</protein>
<reference evidence="3 4" key="1">
    <citation type="submission" date="2012-10" db="EMBL/GenBank/DDBJ databases">
        <title>Draft Genome Sequence of Paenibacillus popilliae ATCC 14706T.</title>
        <authorList>
            <person name="Iiyama K."/>
            <person name="Mori K."/>
            <person name="Mon H."/>
            <person name="Chieda Y."/>
            <person name="Lee J.M."/>
            <person name="Kusakabe T."/>
            <person name="Tashiro K."/>
            <person name="Asano S."/>
            <person name="Yasunaga-Aoki C."/>
            <person name="Shimizu S."/>
        </authorList>
    </citation>
    <scope>NUCLEOTIDE SEQUENCE [LARGE SCALE GENOMIC DNA]</scope>
    <source>
        <strain evidence="3 4">ATCC 14706</strain>
    </source>
</reference>
<organism evidence="3 4">
    <name type="scientific">Paenibacillus popilliae ATCC 14706</name>
    <dbReference type="NCBI Taxonomy" id="1212764"/>
    <lineage>
        <taxon>Bacteria</taxon>
        <taxon>Bacillati</taxon>
        <taxon>Bacillota</taxon>
        <taxon>Bacilli</taxon>
        <taxon>Bacillales</taxon>
        <taxon>Paenibacillaceae</taxon>
        <taxon>Paenibacillus</taxon>
    </lineage>
</organism>
<dbReference type="Proteomes" id="UP000029453">
    <property type="component" value="Unassembled WGS sequence"/>
</dbReference>
<accession>M9M3H8</accession>
<evidence type="ECO:0000256" key="1">
    <source>
        <dbReference type="ARBA" id="ARBA00022603"/>
    </source>
</evidence>
<keyword evidence="4" id="KW-1185">Reference proteome</keyword>
<dbReference type="Pfam" id="PF04072">
    <property type="entry name" value="LCM"/>
    <property type="match status" value="1"/>
</dbReference>
<dbReference type="InterPro" id="IPR007213">
    <property type="entry name" value="Ppm1/Ppm2/Tcmp"/>
</dbReference>
<proteinExistence type="predicted"/>
<comment type="caution">
    <text evidence="3">The sequence shown here is derived from an EMBL/GenBank/DDBJ whole genome shotgun (WGS) entry which is preliminary data.</text>
</comment>
<keyword evidence="1 3" id="KW-0489">Methyltransferase</keyword>
<dbReference type="InterPro" id="IPR029063">
    <property type="entry name" value="SAM-dependent_MTases_sf"/>
</dbReference>
<gene>
    <name evidence="3" type="ORF">PPOP_1104</name>
</gene>
<dbReference type="GO" id="GO:0032259">
    <property type="term" value="P:methylation"/>
    <property type="evidence" value="ECO:0007669"/>
    <property type="project" value="UniProtKB-KW"/>
</dbReference>